<dbReference type="EMBL" id="JACHXW010000031">
    <property type="protein sequence ID" value="MBB3155967.1"/>
    <property type="molecule type" value="Genomic_DNA"/>
</dbReference>
<keyword evidence="2" id="KW-1185">Reference proteome</keyword>
<proteinExistence type="predicted"/>
<gene>
    <name evidence="1" type="ORF">FHS16_006083</name>
</gene>
<dbReference type="RefSeq" id="WP_183571075.1">
    <property type="nucleotide sequence ID" value="NZ_CBCSLB010000037.1"/>
</dbReference>
<name>A0A7W5GEB2_9BACL</name>
<evidence type="ECO:0000313" key="2">
    <source>
        <dbReference type="Proteomes" id="UP000518605"/>
    </source>
</evidence>
<protein>
    <submittedName>
        <fullName evidence="1">Uncharacterized protein</fullName>
    </submittedName>
</protein>
<sequence length="87" mass="9692">MTADTKPVLSLPAAQWNKAGAPHATTQTTMASYINYKLTPHIKHYSANKLNKSIYDALMAGNDDEAKHIAKSAYVYARSRMFDNGRF</sequence>
<evidence type="ECO:0000313" key="1">
    <source>
        <dbReference type="EMBL" id="MBB3155967.1"/>
    </source>
</evidence>
<accession>A0A7W5GEB2</accession>
<organism evidence="1 2">
    <name type="scientific">Paenibacillus endophyticus</name>
    <dbReference type="NCBI Taxonomy" id="1294268"/>
    <lineage>
        <taxon>Bacteria</taxon>
        <taxon>Bacillati</taxon>
        <taxon>Bacillota</taxon>
        <taxon>Bacilli</taxon>
        <taxon>Bacillales</taxon>
        <taxon>Paenibacillaceae</taxon>
        <taxon>Paenibacillus</taxon>
    </lineage>
</organism>
<dbReference type="Proteomes" id="UP000518605">
    <property type="component" value="Unassembled WGS sequence"/>
</dbReference>
<dbReference type="AlphaFoldDB" id="A0A7W5GEB2"/>
<comment type="caution">
    <text evidence="1">The sequence shown here is derived from an EMBL/GenBank/DDBJ whole genome shotgun (WGS) entry which is preliminary data.</text>
</comment>
<reference evidence="1 2" key="1">
    <citation type="submission" date="2020-08" db="EMBL/GenBank/DDBJ databases">
        <title>Genomic Encyclopedia of Type Strains, Phase III (KMG-III): the genomes of soil and plant-associated and newly described type strains.</title>
        <authorList>
            <person name="Whitman W."/>
        </authorList>
    </citation>
    <scope>NUCLEOTIDE SEQUENCE [LARGE SCALE GENOMIC DNA]</scope>
    <source>
        <strain evidence="1 2">CECT 8234</strain>
    </source>
</reference>